<dbReference type="CDD" id="cd07828">
    <property type="entry name" value="lipocalin_heme-bd-THAP4-like"/>
    <property type="match status" value="1"/>
</dbReference>
<evidence type="ECO:0000256" key="1">
    <source>
        <dbReference type="ARBA" id="ARBA00036993"/>
    </source>
</evidence>
<accession>A0A6J2XRG6</accession>
<dbReference type="AlphaFoldDB" id="A0A6J2XRG6"/>
<proteinExistence type="predicted"/>
<dbReference type="RefSeq" id="XP_030753440.1">
    <property type="nucleotide sequence ID" value="XM_030897580.1"/>
</dbReference>
<keyword evidence="3" id="KW-1185">Reference proteome</keyword>
<dbReference type="KEGG" id="soy:115880368"/>
<organism evidence="3 4">
    <name type="scientific">Sitophilus oryzae</name>
    <name type="common">Rice weevil</name>
    <name type="synonym">Curculio oryzae</name>
    <dbReference type="NCBI Taxonomy" id="7048"/>
    <lineage>
        <taxon>Eukaryota</taxon>
        <taxon>Metazoa</taxon>
        <taxon>Ecdysozoa</taxon>
        <taxon>Arthropoda</taxon>
        <taxon>Hexapoda</taxon>
        <taxon>Insecta</taxon>
        <taxon>Pterygota</taxon>
        <taxon>Neoptera</taxon>
        <taxon>Endopterygota</taxon>
        <taxon>Coleoptera</taxon>
        <taxon>Polyphaga</taxon>
        <taxon>Cucujiformia</taxon>
        <taxon>Curculionidae</taxon>
        <taxon>Dryophthorinae</taxon>
        <taxon>Sitophilus</taxon>
    </lineage>
</organism>
<dbReference type="Gene3D" id="2.40.128.20">
    <property type="match status" value="1"/>
</dbReference>
<dbReference type="PANTHER" id="PTHR15854:SF4">
    <property type="entry name" value="PEROXYNITRITE ISOMERASE THAP4"/>
    <property type="match status" value="1"/>
</dbReference>
<evidence type="ECO:0000313" key="4">
    <source>
        <dbReference type="RefSeq" id="XP_030753440.1"/>
    </source>
</evidence>
<dbReference type="InterPro" id="IPR045165">
    <property type="entry name" value="Nitrobindin"/>
</dbReference>
<comment type="catalytic activity">
    <reaction evidence="1">
        <text>peroxynitrite = nitrate</text>
        <dbReference type="Rhea" id="RHEA:63116"/>
        <dbReference type="ChEBI" id="CHEBI:17632"/>
        <dbReference type="ChEBI" id="CHEBI:25941"/>
    </reaction>
    <physiologicalReaction direction="left-to-right" evidence="1">
        <dbReference type="Rhea" id="RHEA:63117"/>
    </physiologicalReaction>
</comment>
<dbReference type="Pfam" id="PF08768">
    <property type="entry name" value="THAP4_heme-bd"/>
    <property type="match status" value="1"/>
</dbReference>
<dbReference type="InterPro" id="IPR014878">
    <property type="entry name" value="THAP4-like_heme-bd"/>
</dbReference>
<dbReference type="InterPro" id="IPR012674">
    <property type="entry name" value="Calycin"/>
</dbReference>
<feature type="domain" description="THAP4-like heme-binding" evidence="2">
    <location>
        <begin position="32"/>
        <end position="176"/>
    </location>
</feature>
<protein>
    <submittedName>
        <fullName evidence="4">THAP domain-containing protein 4-like isoform X1</fullName>
    </submittedName>
</protein>
<evidence type="ECO:0000259" key="2">
    <source>
        <dbReference type="Pfam" id="PF08768"/>
    </source>
</evidence>
<gene>
    <name evidence="4" type="primary">LOC115880368</name>
</gene>
<reference evidence="4" key="1">
    <citation type="submission" date="2025-08" db="UniProtKB">
        <authorList>
            <consortium name="RefSeq"/>
        </authorList>
    </citation>
    <scope>IDENTIFICATION</scope>
    <source>
        <tissue evidence="4">Gonads</tissue>
    </source>
</reference>
<dbReference type="PANTHER" id="PTHR15854">
    <property type="entry name" value="THAP4 PROTEIN"/>
    <property type="match status" value="1"/>
</dbReference>
<sequence>MAIKVHEVLKNVTWLIGGYKKLFSSKLTELVTGTWKSIKAEVYYPTMKAPVQFTELLEFHSMGQPLLNYSSETRHPQNKSVMHLERGFLRVDDDRSTVALLTSQNFGLSTLEEGYVKDKEMVLATACIGIMKFAKQTVLALHRSYRLTEDGKLQYCAMMETPQTPLTKHVEVEYEKIKGPESTREYDHKTFVN</sequence>
<dbReference type="GeneID" id="115880368"/>
<dbReference type="InParanoid" id="A0A6J2XRG6"/>
<dbReference type="Proteomes" id="UP000504635">
    <property type="component" value="Unplaced"/>
</dbReference>
<evidence type="ECO:0000313" key="3">
    <source>
        <dbReference type="Proteomes" id="UP000504635"/>
    </source>
</evidence>
<name>A0A6J2XRG6_SITOR</name>
<dbReference type="SUPFAM" id="SSF50814">
    <property type="entry name" value="Lipocalins"/>
    <property type="match status" value="1"/>
</dbReference>
<dbReference type="OrthoDB" id="58529at2759"/>